<feature type="compositionally biased region" description="Basic residues" evidence="6">
    <location>
        <begin position="1"/>
        <end position="36"/>
    </location>
</feature>
<keyword evidence="3" id="KW-0175">Coiled coil</keyword>
<protein>
    <submittedName>
        <fullName evidence="8">Guanine nucleotide-binding protein-like NSN1</fullName>
    </submittedName>
</protein>
<dbReference type="InterPro" id="IPR030378">
    <property type="entry name" value="G_CP_dom"/>
</dbReference>
<dbReference type="AlphaFoldDB" id="A0A5J4YZ04"/>
<dbReference type="InterPro" id="IPR006073">
    <property type="entry name" value="GTP-bd"/>
</dbReference>
<dbReference type="PANTHER" id="PTHR11089">
    <property type="entry name" value="GTP-BINDING PROTEIN-RELATED"/>
    <property type="match status" value="1"/>
</dbReference>
<keyword evidence="9" id="KW-1185">Reference proteome</keyword>
<dbReference type="InterPro" id="IPR023179">
    <property type="entry name" value="GTP-bd_ortho_bundle_sf"/>
</dbReference>
<evidence type="ECO:0000256" key="3">
    <source>
        <dbReference type="ARBA" id="ARBA00023054"/>
    </source>
</evidence>
<dbReference type="FunFam" id="1.10.1580.10:FF:000002">
    <property type="entry name" value="Guanine nucleotide-binding protein-like 3 (nucleolar)-like"/>
    <property type="match status" value="1"/>
</dbReference>
<dbReference type="SUPFAM" id="SSF52540">
    <property type="entry name" value="P-loop containing nucleoside triphosphate hydrolases"/>
    <property type="match status" value="1"/>
</dbReference>
<dbReference type="Pfam" id="PF08701">
    <property type="entry name" value="GN3L_Grn1"/>
    <property type="match status" value="1"/>
</dbReference>
<gene>
    <name evidence="8" type="ORF">FVE85_1852</name>
</gene>
<organism evidence="8 9">
    <name type="scientific">Porphyridium purpureum</name>
    <name type="common">Red alga</name>
    <name type="synonym">Porphyridium cruentum</name>
    <dbReference type="NCBI Taxonomy" id="35688"/>
    <lineage>
        <taxon>Eukaryota</taxon>
        <taxon>Rhodophyta</taxon>
        <taxon>Bangiophyceae</taxon>
        <taxon>Porphyridiales</taxon>
        <taxon>Porphyridiaceae</taxon>
        <taxon>Porphyridium</taxon>
    </lineage>
</organism>
<dbReference type="EMBL" id="VRMN01000003">
    <property type="protein sequence ID" value="KAA8495697.1"/>
    <property type="molecule type" value="Genomic_DNA"/>
</dbReference>
<dbReference type="PRINTS" id="PR00326">
    <property type="entry name" value="GTP1OBG"/>
</dbReference>
<dbReference type="CDD" id="cd04178">
    <property type="entry name" value="Nucleostemin_like"/>
    <property type="match status" value="1"/>
</dbReference>
<name>A0A5J4YZ04_PORPP</name>
<feature type="compositionally biased region" description="Low complexity" evidence="6">
    <location>
        <begin position="547"/>
        <end position="563"/>
    </location>
</feature>
<keyword evidence="4" id="KW-0342">GTP-binding</keyword>
<evidence type="ECO:0000256" key="6">
    <source>
        <dbReference type="SAM" id="MobiDB-lite"/>
    </source>
</evidence>
<evidence type="ECO:0000256" key="4">
    <source>
        <dbReference type="ARBA" id="ARBA00023134"/>
    </source>
</evidence>
<evidence type="ECO:0000256" key="1">
    <source>
        <dbReference type="ARBA" id="ARBA00004123"/>
    </source>
</evidence>
<dbReference type="InterPro" id="IPR050755">
    <property type="entry name" value="TRAFAC_YlqF/YawG_RiboMat"/>
</dbReference>
<feature type="region of interest" description="Disordered" evidence="6">
    <location>
        <begin position="531"/>
        <end position="570"/>
    </location>
</feature>
<dbReference type="OMA" id="FKLDGLW"/>
<comment type="subcellular location">
    <subcellularLocation>
        <location evidence="1">Nucleus</location>
    </subcellularLocation>
</comment>
<dbReference type="InterPro" id="IPR027417">
    <property type="entry name" value="P-loop_NTPase"/>
</dbReference>
<feature type="domain" description="CP-type G" evidence="7">
    <location>
        <begin position="145"/>
        <end position="323"/>
    </location>
</feature>
<dbReference type="Gene3D" id="3.40.50.300">
    <property type="entry name" value="P-loop containing nucleotide triphosphate hydrolases"/>
    <property type="match status" value="1"/>
</dbReference>
<reference evidence="9" key="1">
    <citation type="journal article" date="2019" name="Nat. Commun.">
        <title>Expansion of phycobilisome linker gene families in mesophilic red algae.</title>
        <authorList>
            <person name="Lee J."/>
            <person name="Kim D."/>
            <person name="Bhattacharya D."/>
            <person name="Yoon H.S."/>
        </authorList>
    </citation>
    <scope>NUCLEOTIDE SEQUENCE [LARGE SCALE GENOMIC DNA]</scope>
    <source>
        <strain evidence="9">CCMP 1328</strain>
    </source>
</reference>
<dbReference type="Proteomes" id="UP000324585">
    <property type="component" value="Unassembled WGS sequence"/>
</dbReference>
<dbReference type="Gene3D" id="1.10.1580.10">
    <property type="match status" value="1"/>
</dbReference>
<feature type="region of interest" description="Disordered" evidence="6">
    <location>
        <begin position="1"/>
        <end position="56"/>
    </location>
</feature>
<evidence type="ECO:0000313" key="8">
    <source>
        <dbReference type="EMBL" id="KAA8495697.1"/>
    </source>
</evidence>
<dbReference type="InterPro" id="IPR014813">
    <property type="entry name" value="Gnl3_N_dom"/>
</dbReference>
<evidence type="ECO:0000313" key="9">
    <source>
        <dbReference type="Proteomes" id="UP000324585"/>
    </source>
</evidence>
<evidence type="ECO:0000256" key="2">
    <source>
        <dbReference type="ARBA" id="ARBA00022741"/>
    </source>
</evidence>
<dbReference type="OrthoDB" id="10266128at2759"/>
<dbReference type="PROSITE" id="PS51721">
    <property type="entry name" value="G_CP"/>
    <property type="match status" value="1"/>
</dbReference>
<keyword evidence="5" id="KW-0539">Nucleus</keyword>
<keyword evidence="2" id="KW-0547">Nucleotide-binding</keyword>
<sequence length="583" mass="63285">MGKASSKRLSTRHKKKVEKKVREAHRKGRREAKKLRATGGVRKSARDSTTGVMPNSMPHKLELLEQLRLQKAQTKADAAVKANRIGSGQTALMDGGKTSRLLLAQPGAQLRTQAFENAEKAASVLAENPHAKNAPNAELHQEKYIRELRKVVESADVLIEVLDARDPEGTRARSAEKNVMALSGGKKRVILLLNKVDLVPQEVVLKWLGYLRNELPALAFCADTSKRHAPSVAALGSDAVGTDSLLQLLKNYSRNWASGTSKKSSLTVGIIGYPNVGKSSVINAMKRARAAQVGNQPGVTKTAQEFLIDNSLRLLDCPGVIFDTREGAGNSSLVLRNAVRIDALNDPVSHVEQILERVGHESLMQWYALPEFQDSKEFLGMVAKLRGKVGKRGVLDLEGAARVVLTEWNAGKIPFYTLPPSGPSSAHLSAQILSSYGPDFDLSHADTVIKVARTEDEAFNYAIAQSCAMVENEDTDMNEGDAGESRKVGINFLIQQKGAGDSKESKVGKKGHAMSSSYVADQDVMETDTRMDMDRASSRAVAQKNKQPSVVAAQARARPASRSARTETGLFDFSVLRDDDDGS</sequence>
<accession>A0A5J4YZ04</accession>
<dbReference type="Pfam" id="PF01926">
    <property type="entry name" value="MMR_HSR1"/>
    <property type="match status" value="1"/>
</dbReference>
<evidence type="ECO:0000259" key="7">
    <source>
        <dbReference type="PROSITE" id="PS51721"/>
    </source>
</evidence>
<proteinExistence type="predicted"/>
<evidence type="ECO:0000256" key="5">
    <source>
        <dbReference type="ARBA" id="ARBA00023242"/>
    </source>
</evidence>
<dbReference type="GO" id="GO:0005730">
    <property type="term" value="C:nucleolus"/>
    <property type="evidence" value="ECO:0007669"/>
    <property type="project" value="TreeGrafter"/>
</dbReference>
<dbReference type="PANTHER" id="PTHR11089:SF30">
    <property type="entry name" value="GUANINE NUCLEOTIDE-BINDING PROTEIN-LIKE 3 HOMOLOG"/>
    <property type="match status" value="1"/>
</dbReference>
<dbReference type="GO" id="GO:0005525">
    <property type="term" value="F:GTP binding"/>
    <property type="evidence" value="ECO:0007669"/>
    <property type="project" value="UniProtKB-KW"/>
</dbReference>
<comment type="caution">
    <text evidence="8">The sequence shown here is derived from an EMBL/GenBank/DDBJ whole genome shotgun (WGS) entry which is preliminary data.</text>
</comment>